<dbReference type="GO" id="GO:0005886">
    <property type="term" value="C:plasma membrane"/>
    <property type="evidence" value="ECO:0007669"/>
    <property type="project" value="UniProtKB-SubCell"/>
</dbReference>
<feature type="domain" description="NADH-quinone oxidoreductase subunit D" evidence="6">
    <location>
        <begin position="439"/>
        <end position="506"/>
    </location>
</feature>
<dbReference type="InterPro" id="IPR037232">
    <property type="entry name" value="NADH_quin_OxRdtase_su_C/D-like"/>
</dbReference>
<organism evidence="7 8">
    <name type="scientific">Candidatus Scalindua brodae</name>
    <dbReference type="NCBI Taxonomy" id="237368"/>
    <lineage>
        <taxon>Bacteria</taxon>
        <taxon>Pseudomonadati</taxon>
        <taxon>Planctomycetota</taxon>
        <taxon>Candidatus Brocadiia</taxon>
        <taxon>Candidatus Brocadiales</taxon>
        <taxon>Candidatus Scalinduaceae</taxon>
        <taxon>Candidatus Scalindua</taxon>
    </lineage>
</organism>
<evidence type="ECO:0000259" key="5">
    <source>
        <dbReference type="Pfam" id="PF00329"/>
    </source>
</evidence>
<feature type="domain" description="NADH-quinone oxidoreductase subunit D" evidence="6">
    <location>
        <begin position="280"/>
        <end position="438"/>
    </location>
</feature>
<dbReference type="GO" id="GO:0048038">
    <property type="term" value="F:quinone binding"/>
    <property type="evidence" value="ECO:0007669"/>
    <property type="project" value="InterPro"/>
</dbReference>
<dbReference type="PANTHER" id="PTHR43485">
    <property type="entry name" value="HYDROGENASE-4 COMPONENT G"/>
    <property type="match status" value="1"/>
</dbReference>
<evidence type="ECO:0000256" key="2">
    <source>
        <dbReference type="ARBA" id="ARBA00022448"/>
    </source>
</evidence>
<dbReference type="PATRIC" id="fig|237368.3.peg.688"/>
<keyword evidence="2" id="KW-0813">Transport</keyword>
<dbReference type="Gene3D" id="1.10.645.10">
    <property type="entry name" value="Cytochrome-c3 Hydrogenase, chain B"/>
    <property type="match status" value="1"/>
</dbReference>
<dbReference type="InterPro" id="IPR029014">
    <property type="entry name" value="NiFe-Hase_large"/>
</dbReference>
<dbReference type="Pfam" id="PF00329">
    <property type="entry name" value="Complex1_30kDa"/>
    <property type="match status" value="1"/>
</dbReference>
<evidence type="ECO:0000256" key="4">
    <source>
        <dbReference type="ARBA" id="ARBA00023027"/>
    </source>
</evidence>
<dbReference type="PROSITE" id="PS00542">
    <property type="entry name" value="COMPLEX1_30K"/>
    <property type="match status" value="1"/>
</dbReference>
<dbReference type="Proteomes" id="UP000030652">
    <property type="component" value="Unassembled WGS sequence"/>
</dbReference>
<comment type="caution">
    <text evidence="7">The sequence shown here is derived from an EMBL/GenBank/DDBJ whole genome shotgun (WGS) entry which is preliminary data.</text>
</comment>
<keyword evidence="3" id="KW-0560">Oxidoreductase</keyword>
<dbReference type="GO" id="GO:0016651">
    <property type="term" value="F:oxidoreductase activity, acting on NAD(P)H"/>
    <property type="evidence" value="ECO:0007669"/>
    <property type="project" value="InterPro"/>
</dbReference>
<dbReference type="Gene3D" id="3.30.460.80">
    <property type="entry name" value="NADH:ubiquinone oxidoreductase, 30kDa subunit"/>
    <property type="match status" value="1"/>
</dbReference>
<evidence type="ECO:0000256" key="1">
    <source>
        <dbReference type="ARBA" id="ARBA00004202"/>
    </source>
</evidence>
<name>A0A0B0ENH9_9BACT</name>
<dbReference type="EMBL" id="JRYO01000046">
    <property type="protein sequence ID" value="KHE93591.1"/>
    <property type="molecule type" value="Genomic_DNA"/>
</dbReference>
<dbReference type="GO" id="GO:0051287">
    <property type="term" value="F:NAD binding"/>
    <property type="evidence" value="ECO:0007669"/>
    <property type="project" value="InterPro"/>
</dbReference>
<accession>A0A0B0ENH9</accession>
<reference evidence="7 8" key="1">
    <citation type="submission" date="2014-10" db="EMBL/GenBank/DDBJ databases">
        <title>Draft genome of anammox bacterium scalindua brodae, obtained using differential coverage binning of sequence data from two enrichment reactors.</title>
        <authorList>
            <person name="Speth D.R."/>
            <person name="Russ L."/>
            <person name="Kartal B."/>
            <person name="Op den Camp H.J."/>
            <person name="Dutilh B.E."/>
            <person name="Jetten M.S."/>
        </authorList>
    </citation>
    <scope>NUCLEOTIDE SEQUENCE [LARGE SCALE GENOMIC DNA]</scope>
    <source>
        <strain evidence="7">RU1</strain>
    </source>
</reference>
<comment type="subcellular location">
    <subcellularLocation>
        <location evidence="1">Cell membrane</location>
        <topology evidence="1">Peripheral membrane protein</topology>
    </subcellularLocation>
</comment>
<dbReference type="InterPro" id="IPR052197">
    <property type="entry name" value="ComplexI_49kDa-like"/>
</dbReference>
<dbReference type="InterPro" id="IPR001135">
    <property type="entry name" value="NADH_Q_OxRdtase_suD"/>
</dbReference>
<proteinExistence type="predicted"/>
<dbReference type="PANTHER" id="PTHR43485:SF1">
    <property type="entry name" value="FORMATE HYDROGENLYASE SUBUNIT 5-RELATED"/>
    <property type="match status" value="1"/>
</dbReference>
<keyword evidence="4" id="KW-0520">NAD</keyword>
<dbReference type="Pfam" id="PF00346">
    <property type="entry name" value="Complex1_49kDa"/>
    <property type="match status" value="2"/>
</dbReference>
<evidence type="ECO:0000313" key="8">
    <source>
        <dbReference type="Proteomes" id="UP000030652"/>
    </source>
</evidence>
<dbReference type="GO" id="GO:0008137">
    <property type="term" value="F:NADH dehydrogenase (ubiquinone) activity"/>
    <property type="evidence" value="ECO:0007669"/>
    <property type="project" value="InterPro"/>
</dbReference>
<evidence type="ECO:0000259" key="6">
    <source>
        <dbReference type="Pfam" id="PF00346"/>
    </source>
</evidence>
<evidence type="ECO:0000256" key="3">
    <source>
        <dbReference type="ARBA" id="ARBA00023002"/>
    </source>
</evidence>
<gene>
    <name evidence="7" type="ORF">SCABRO_00633</name>
</gene>
<dbReference type="AlphaFoldDB" id="A0A0B0ENH9"/>
<dbReference type="InterPro" id="IPR020396">
    <property type="entry name" value="NADH_UbQ_OxRdtase_CS"/>
</dbReference>
<feature type="domain" description="NADH:ubiquinone oxidoreductase 30kDa subunit" evidence="5">
    <location>
        <begin position="28"/>
        <end position="128"/>
    </location>
</feature>
<dbReference type="eggNOG" id="COG3261">
    <property type="taxonomic scope" value="Bacteria"/>
</dbReference>
<dbReference type="SUPFAM" id="SSF143243">
    <property type="entry name" value="Nqo5-like"/>
    <property type="match status" value="1"/>
</dbReference>
<dbReference type="SUPFAM" id="SSF56762">
    <property type="entry name" value="HydB/Nqo4-like"/>
    <property type="match status" value="1"/>
</dbReference>
<evidence type="ECO:0000313" key="7">
    <source>
        <dbReference type="EMBL" id="KHE93591.1"/>
    </source>
</evidence>
<protein>
    <submittedName>
        <fullName evidence="7">NADH dehydrogenase subunit E</fullName>
    </submittedName>
</protein>
<sequence length="511" mass="57729">MPENEEYKEVGKSEFRSHCIALCLSKKAVLRLMFATDERDTDNCFKIYAVFSEQGRDMFHIPFFRLREDDLTFRSITDGIPAAHWYEREIMDMFGLVPKYHPDQRRLVFHDSFPANSHPLRKDWTISEKDLNEWGKGVAKKVPHDFLKVEGEGVYEIPVGPIHAGIIEPGHFRFSAVGETILYLEPRMFYTHKGIEKHFEGMSFQEGVRLSERVSGTSTFSHSVAYCMAVERMAGINVTEKAQATRTLLLELERLYNHIGDIGFLCAGTGFTVGNATGSKIKEMLMLLNDRLTKSRYLRGVNTIGGVTMDILLHTTDISLTIDTVAKEYKNLMKLLLGTVSHIERLENAGRLSKETVMKLGVTGIAAKASGIEDDIRRSHPHLIYNKIFDAATFTRQDGDVLARMMARAEEAECSMHMIKTIVEVQYEGDLQVKADDIPPNSHALGYTETPRGSLFYWVKSDGKGRPSRVKLRSPSYCNWPAVPFAAQGNIVPDFPLCNKSFNLSYSGCNM</sequence>
<dbReference type="InterPro" id="IPR001268">
    <property type="entry name" value="NADH_UbQ_OxRdtase_30kDa_su"/>
</dbReference>